<feature type="transmembrane region" description="Helical" evidence="1">
    <location>
        <begin position="176"/>
        <end position="194"/>
    </location>
</feature>
<keyword evidence="1" id="KW-1133">Transmembrane helix</keyword>
<dbReference type="InterPro" id="IPR050879">
    <property type="entry name" value="Acyltransferase_3"/>
</dbReference>
<feature type="transmembrane region" description="Helical" evidence="1">
    <location>
        <begin position="265"/>
        <end position="285"/>
    </location>
</feature>
<dbReference type="Proteomes" id="UP001597010">
    <property type="component" value="Unassembled WGS sequence"/>
</dbReference>
<feature type="transmembrane region" description="Helical" evidence="1">
    <location>
        <begin position="237"/>
        <end position="253"/>
    </location>
</feature>
<feature type="transmembrane region" description="Helical" evidence="1">
    <location>
        <begin position="52"/>
        <end position="71"/>
    </location>
</feature>
<dbReference type="EMBL" id="JBHTHZ010000001">
    <property type="protein sequence ID" value="MFD0792630.1"/>
    <property type="molecule type" value="Genomic_DNA"/>
</dbReference>
<accession>A0ABW3APC7</accession>
<dbReference type="PANTHER" id="PTHR23028:SF134">
    <property type="entry name" value="PUTATIVE (AFU_ORTHOLOGUE AFUA_4G08520)-RELATED"/>
    <property type="match status" value="1"/>
</dbReference>
<feature type="transmembrane region" description="Helical" evidence="1">
    <location>
        <begin position="120"/>
        <end position="138"/>
    </location>
</feature>
<dbReference type="GO" id="GO:0016746">
    <property type="term" value="F:acyltransferase activity"/>
    <property type="evidence" value="ECO:0007669"/>
    <property type="project" value="UniProtKB-KW"/>
</dbReference>
<feature type="domain" description="Acyltransferase 3" evidence="2">
    <location>
        <begin position="19"/>
        <end position="344"/>
    </location>
</feature>
<evidence type="ECO:0000259" key="2">
    <source>
        <dbReference type="Pfam" id="PF01757"/>
    </source>
</evidence>
<dbReference type="Pfam" id="PF01757">
    <property type="entry name" value="Acyl_transf_3"/>
    <property type="match status" value="1"/>
</dbReference>
<keyword evidence="3" id="KW-0808">Transferase</keyword>
<organism evidence="3 4">
    <name type="scientific">Mucilaginibacter litoreus</name>
    <dbReference type="NCBI Taxonomy" id="1048221"/>
    <lineage>
        <taxon>Bacteria</taxon>
        <taxon>Pseudomonadati</taxon>
        <taxon>Bacteroidota</taxon>
        <taxon>Sphingobacteriia</taxon>
        <taxon>Sphingobacteriales</taxon>
        <taxon>Sphingobacteriaceae</taxon>
        <taxon>Mucilaginibacter</taxon>
    </lineage>
</organism>
<feature type="transmembrane region" description="Helical" evidence="1">
    <location>
        <begin position="206"/>
        <end position="225"/>
    </location>
</feature>
<keyword evidence="1" id="KW-0812">Transmembrane</keyword>
<feature type="transmembrane region" description="Helical" evidence="1">
    <location>
        <begin position="91"/>
        <end position="108"/>
    </location>
</feature>
<keyword evidence="4" id="KW-1185">Reference proteome</keyword>
<reference evidence="4" key="1">
    <citation type="journal article" date="2019" name="Int. J. Syst. Evol. Microbiol.">
        <title>The Global Catalogue of Microorganisms (GCM) 10K type strain sequencing project: providing services to taxonomists for standard genome sequencing and annotation.</title>
        <authorList>
            <consortium name="The Broad Institute Genomics Platform"/>
            <consortium name="The Broad Institute Genome Sequencing Center for Infectious Disease"/>
            <person name="Wu L."/>
            <person name="Ma J."/>
        </authorList>
    </citation>
    <scope>NUCLEOTIDE SEQUENCE [LARGE SCALE GENOMIC DNA]</scope>
    <source>
        <strain evidence="4">CCUG 61484</strain>
    </source>
</reference>
<feature type="transmembrane region" description="Helical" evidence="1">
    <location>
        <begin position="150"/>
        <end position="169"/>
    </location>
</feature>
<comment type="caution">
    <text evidence="3">The sequence shown here is derived from an EMBL/GenBank/DDBJ whole genome shotgun (WGS) entry which is preliminary data.</text>
</comment>
<protein>
    <submittedName>
        <fullName evidence="3">Acyltransferase family protein</fullName>
        <ecNumber evidence="3">2.3.-.-</ecNumber>
    </submittedName>
</protein>
<dbReference type="InterPro" id="IPR002656">
    <property type="entry name" value="Acyl_transf_3_dom"/>
</dbReference>
<keyword evidence="3" id="KW-0012">Acyltransferase</keyword>
<evidence type="ECO:0000256" key="1">
    <source>
        <dbReference type="SAM" id="Phobius"/>
    </source>
</evidence>
<feature type="transmembrane region" description="Helical" evidence="1">
    <location>
        <begin position="297"/>
        <end position="314"/>
    </location>
</feature>
<sequence>MTNQTTSLNLAATKQHFETLDGLRGVAAISVVVFHFMELVQPDYKNSFIAHAFLAVDFFFCLSGFVIAYAYDQRLSKIGIGNFFKLRLIRLHPLVIIGSVIGLLAFLFDPWSDLYQKYQGNLVMMFAASCLMIPYALVRERYFNLFHLNPPTWSLFFEYIANIIYAFVLVRVRKPVLWILTVIAAIALLWEAHVSGNLSLGWSGDTMRGGLARMSFSFLAGILVYRSQWIIRSKVSFAVIAVMLFIVFLIPYRDSYNAVVEPLMVILYFPFLLALGAGMHVSGSIKSLCNFLGNISYPLYMVHYPFIWWFMSWVEAKKPSMSEMTMITILGTLVLIGFAYLVMVLLDIPIRQRLKTALIKENQH</sequence>
<gene>
    <name evidence="3" type="ORF">ACFQZX_03315</name>
</gene>
<dbReference type="PANTHER" id="PTHR23028">
    <property type="entry name" value="ACETYLTRANSFERASE"/>
    <property type="match status" value="1"/>
</dbReference>
<feature type="transmembrane region" description="Helical" evidence="1">
    <location>
        <begin position="326"/>
        <end position="346"/>
    </location>
</feature>
<evidence type="ECO:0000313" key="3">
    <source>
        <dbReference type="EMBL" id="MFD0792630.1"/>
    </source>
</evidence>
<dbReference type="RefSeq" id="WP_377111271.1">
    <property type="nucleotide sequence ID" value="NZ_JBHTHZ010000001.1"/>
</dbReference>
<evidence type="ECO:0000313" key="4">
    <source>
        <dbReference type="Proteomes" id="UP001597010"/>
    </source>
</evidence>
<proteinExistence type="predicted"/>
<dbReference type="EC" id="2.3.-.-" evidence="3"/>
<name>A0ABW3APC7_9SPHI</name>
<keyword evidence="1" id="KW-0472">Membrane</keyword>